<sequence>MLNTPLIVKRTFSDGHQETLASATSLQHMIEEIYHETRSFKQEARQFSLSNVLISTIDTHISQQYYLIKN</sequence>
<organism evidence="1 2">
    <name type="scientific">Vibrio tapetis subsp. tapetis</name>
    <dbReference type="NCBI Taxonomy" id="1671868"/>
    <lineage>
        <taxon>Bacteria</taxon>
        <taxon>Pseudomonadati</taxon>
        <taxon>Pseudomonadota</taxon>
        <taxon>Gammaproteobacteria</taxon>
        <taxon>Vibrionales</taxon>
        <taxon>Vibrionaceae</taxon>
        <taxon>Vibrio</taxon>
    </lineage>
</organism>
<dbReference type="AlphaFoldDB" id="A0A2N8ZGG2"/>
<evidence type="ECO:0000313" key="1">
    <source>
        <dbReference type="EMBL" id="SON50986.1"/>
    </source>
</evidence>
<reference evidence="1 2" key="1">
    <citation type="submission" date="2017-10" db="EMBL/GenBank/DDBJ databases">
        <authorList>
            <person name="Banno H."/>
            <person name="Chua N.-H."/>
        </authorList>
    </citation>
    <scope>NUCLEOTIDE SEQUENCE [LARGE SCALE GENOMIC DNA]</scope>
    <source>
        <strain evidence="1">Vibrio tapetis CECT4600</strain>
    </source>
</reference>
<dbReference type="EMBL" id="LT960611">
    <property type="protein sequence ID" value="SON50986.1"/>
    <property type="molecule type" value="Genomic_DNA"/>
</dbReference>
<protein>
    <submittedName>
        <fullName evidence="1">Uncharacterized protein</fullName>
    </submittedName>
</protein>
<name>A0A2N8ZGG2_9VIBR</name>
<dbReference type="KEGG" id="vta:A3020"/>
<dbReference type="OrthoDB" id="9805913at2"/>
<dbReference type="RefSeq" id="WP_102523380.1">
    <property type="nucleotide sequence ID" value="NZ_LT960611.1"/>
</dbReference>
<keyword evidence="2" id="KW-1185">Reference proteome</keyword>
<accession>A0A2N8ZGG2</accession>
<evidence type="ECO:0000313" key="2">
    <source>
        <dbReference type="Proteomes" id="UP000235828"/>
    </source>
</evidence>
<proteinExistence type="predicted"/>
<dbReference type="Proteomes" id="UP000235828">
    <property type="component" value="Chromosome A"/>
</dbReference>
<gene>
    <name evidence="1" type="ORF">VTAP4600_A3020</name>
</gene>